<gene>
    <name evidence="9" type="ORF">ODALV1_LOCUS4633</name>
</gene>
<evidence type="ECO:0000256" key="8">
    <source>
        <dbReference type="RuleBase" id="RU000461"/>
    </source>
</evidence>
<dbReference type="InterPro" id="IPR050705">
    <property type="entry name" value="Cytochrome_P450_3A"/>
</dbReference>
<keyword evidence="6 8" id="KW-0503">Monooxygenase</keyword>
<dbReference type="PRINTS" id="PR00385">
    <property type="entry name" value="P450"/>
</dbReference>
<dbReference type="InterPro" id="IPR002401">
    <property type="entry name" value="Cyt_P450_E_grp-I"/>
</dbReference>
<dbReference type="PANTHER" id="PTHR24302:SF15">
    <property type="entry name" value="FATTY-ACID PEROXYGENASE"/>
    <property type="match status" value="1"/>
</dbReference>
<dbReference type="Gene3D" id="1.10.630.10">
    <property type="entry name" value="Cytochrome P450"/>
    <property type="match status" value="1"/>
</dbReference>
<evidence type="ECO:0000256" key="1">
    <source>
        <dbReference type="ARBA" id="ARBA00010617"/>
    </source>
</evidence>
<evidence type="ECO:0000256" key="5">
    <source>
        <dbReference type="ARBA" id="ARBA00023004"/>
    </source>
</evidence>
<keyword evidence="4 8" id="KW-0560">Oxidoreductase</keyword>
<protein>
    <submittedName>
        <fullName evidence="9">Uncharacterized protein</fullName>
    </submittedName>
</protein>
<evidence type="ECO:0000256" key="3">
    <source>
        <dbReference type="ARBA" id="ARBA00022723"/>
    </source>
</evidence>
<evidence type="ECO:0000256" key="7">
    <source>
        <dbReference type="ARBA" id="ARBA00043906"/>
    </source>
</evidence>
<dbReference type="InterPro" id="IPR001128">
    <property type="entry name" value="Cyt_P450"/>
</dbReference>
<evidence type="ECO:0000313" key="9">
    <source>
        <dbReference type="EMBL" id="CAL8080397.1"/>
    </source>
</evidence>
<dbReference type="Pfam" id="PF00067">
    <property type="entry name" value="p450"/>
    <property type="match status" value="1"/>
</dbReference>
<reference evidence="9 10" key="1">
    <citation type="submission" date="2024-08" db="EMBL/GenBank/DDBJ databases">
        <authorList>
            <person name="Cucini C."/>
            <person name="Frati F."/>
        </authorList>
    </citation>
    <scope>NUCLEOTIDE SEQUENCE [LARGE SCALE GENOMIC DNA]</scope>
</reference>
<keyword evidence="2 8" id="KW-0349">Heme</keyword>
<dbReference type="SUPFAM" id="SSF48264">
    <property type="entry name" value="Cytochrome P450"/>
    <property type="match status" value="1"/>
</dbReference>
<dbReference type="EMBL" id="CAXLJM020000014">
    <property type="protein sequence ID" value="CAL8080397.1"/>
    <property type="molecule type" value="Genomic_DNA"/>
</dbReference>
<evidence type="ECO:0000256" key="4">
    <source>
        <dbReference type="ARBA" id="ARBA00023002"/>
    </source>
</evidence>
<comment type="caution">
    <text evidence="9">The sequence shown here is derived from an EMBL/GenBank/DDBJ whole genome shotgun (WGS) entry which is preliminary data.</text>
</comment>
<evidence type="ECO:0000313" key="10">
    <source>
        <dbReference type="Proteomes" id="UP001642540"/>
    </source>
</evidence>
<dbReference type="InterPro" id="IPR017972">
    <property type="entry name" value="Cyt_P450_CS"/>
</dbReference>
<keyword evidence="10" id="KW-1185">Reference proteome</keyword>
<dbReference type="InterPro" id="IPR036396">
    <property type="entry name" value="Cyt_P450_sf"/>
</dbReference>
<evidence type="ECO:0000256" key="6">
    <source>
        <dbReference type="ARBA" id="ARBA00023033"/>
    </source>
</evidence>
<dbReference type="Proteomes" id="UP001642540">
    <property type="component" value="Unassembled WGS sequence"/>
</dbReference>
<name>A0ABP1Q036_9HEXA</name>
<evidence type="ECO:0000256" key="2">
    <source>
        <dbReference type="ARBA" id="ARBA00022617"/>
    </source>
</evidence>
<comment type="function">
    <text evidence="7">Cytochromes P450 are a group of heme-thiolate monooxygenases. They oxidize a variety of structurally unrelated compounds, including steroids, fatty acids, and xenobiotics.</text>
</comment>
<keyword evidence="5 8" id="KW-0408">Iron</keyword>
<organism evidence="9 10">
    <name type="scientific">Orchesella dallaii</name>
    <dbReference type="NCBI Taxonomy" id="48710"/>
    <lineage>
        <taxon>Eukaryota</taxon>
        <taxon>Metazoa</taxon>
        <taxon>Ecdysozoa</taxon>
        <taxon>Arthropoda</taxon>
        <taxon>Hexapoda</taxon>
        <taxon>Collembola</taxon>
        <taxon>Entomobryomorpha</taxon>
        <taxon>Entomobryoidea</taxon>
        <taxon>Orchesellidae</taxon>
        <taxon>Orchesellinae</taxon>
        <taxon>Orchesella</taxon>
    </lineage>
</organism>
<dbReference type="PANTHER" id="PTHR24302">
    <property type="entry name" value="CYTOCHROME P450 FAMILY 3"/>
    <property type="match status" value="1"/>
</dbReference>
<accession>A0ABP1Q036</accession>
<dbReference type="PROSITE" id="PS00086">
    <property type="entry name" value="CYTOCHROME_P450"/>
    <property type="match status" value="1"/>
</dbReference>
<dbReference type="PRINTS" id="PR00463">
    <property type="entry name" value="EP450I"/>
</dbReference>
<keyword evidence="3 8" id="KW-0479">Metal-binding</keyword>
<proteinExistence type="inferred from homology"/>
<comment type="similarity">
    <text evidence="1 8">Belongs to the cytochrome P450 family.</text>
</comment>
<sequence length="514" mass="59214">MILTAFGILFSIAVVVAACLILYARWNYGVLEAAGVPVVKPTFFLGSVPNLHQKVQTDEDIRRFQEYGPIWGLYEGRTPIINVCDPDLIRAIFLKDVDHFYDRRVGHFGDARIDEILDYLPGEKWKKMRKMQTILFSSGKIRQYSKQLADAATDFVETLRKRCDNNGRTTVSTRDAMDIISLDGIARVSFGVKLENVEDPSNRFYKGLKRLLGEGLEYDSLYSLSMAFPFLHKLAPSFHIEPVLFDTFKEIINTRRTQRLNSSSELPHEEKQVCNDLADFLVNSFDNLDSAEFKRLGITETTLLAQALNVTALDMISSSMTMISYYLSINPSIQEKLHEELDEIIDGKFNGRIDSETVHQLPYLSACIDETLRLAPPLIRPERCCTKDWTSLDGTLKIKKGTVVMSPLWAVHRNPKYFNEPEKFIPERFIPGTESWEKDVKHPYAYTPFGVGPRNCIGMRLAIETLKINVCILLRQFRIEKRYNTELNFKPGMLFLLQFRPMYLDFIERRREVE</sequence>